<dbReference type="STRING" id="1007099.SAMN05216287_3765"/>
<dbReference type="EMBL" id="FNNU01000006">
    <property type="protein sequence ID" value="SDX79268.1"/>
    <property type="molecule type" value="Genomic_DNA"/>
</dbReference>
<keyword evidence="2" id="KW-1185">Reference proteome</keyword>
<gene>
    <name evidence="1" type="ORF">SAMN05216287_3765</name>
</gene>
<evidence type="ECO:0000313" key="1">
    <source>
        <dbReference type="EMBL" id="SDX79268.1"/>
    </source>
</evidence>
<evidence type="ECO:0000313" key="2">
    <source>
        <dbReference type="Proteomes" id="UP000243778"/>
    </source>
</evidence>
<protein>
    <submittedName>
        <fullName evidence="1">Uncharacterized protein</fullName>
    </submittedName>
</protein>
<proteinExistence type="predicted"/>
<reference evidence="2" key="1">
    <citation type="submission" date="2016-10" db="EMBL/GenBank/DDBJ databases">
        <authorList>
            <person name="Varghese N."/>
            <person name="Submissions S."/>
        </authorList>
    </citation>
    <scope>NUCLEOTIDE SEQUENCE [LARGE SCALE GENOMIC DNA]</scope>
    <source>
        <strain evidence="2">NRRL B-59562</strain>
    </source>
</reference>
<accession>A0A1H3EM80</accession>
<name>A0A1H3EM80_9PSED</name>
<organism evidence="1 2">
    <name type="scientific">Pseudomonas kuykendallii</name>
    <dbReference type="NCBI Taxonomy" id="1007099"/>
    <lineage>
        <taxon>Bacteria</taxon>
        <taxon>Pseudomonadati</taxon>
        <taxon>Pseudomonadota</taxon>
        <taxon>Gammaproteobacteria</taxon>
        <taxon>Pseudomonadales</taxon>
        <taxon>Pseudomonadaceae</taxon>
        <taxon>Pseudomonas</taxon>
    </lineage>
</organism>
<dbReference type="Proteomes" id="UP000243778">
    <property type="component" value="Unassembled WGS sequence"/>
</dbReference>
<dbReference type="AlphaFoldDB" id="A0A1H3EM80"/>
<sequence length="120" mass="13204">MENEQKPGEKPDAYAALIRAASLAEIGVFEPDSGIQIGGHPMEREGWGKASFVGVKAHLFRPISSDRIGAQGRERQWVSLCGVSAVSTSRWPMFEAGSWERCRVCESKVRRRPRGGAIYG</sequence>